<sequence>MANRYRVLSVLGVLSLLAVASYYIYTPGPWDSEKTEKRHGFIYYLPVTAFVDPKWVRMNTVLSRAQVVCDSNDVAAAARNFTCDMTVAAVPGWGHLCTKTRAMFVELCRTRSYAGHRFIAKIDDDAIIDPLVEEYIETHYNDGQEGHVYFGTTYGPSTRYDPANNTWFGGWFNGFNTEVMDQICDCDLPECVPAMGEDQWTGYVLGRCGVRKRDLVVPVDLVHHKNYGTKRLQISFKAIRNR</sequence>
<accession>A0A9W8LLP9</accession>
<keyword evidence="2" id="KW-1185">Reference proteome</keyword>
<dbReference type="Proteomes" id="UP001140217">
    <property type="component" value="Unassembled WGS sequence"/>
</dbReference>
<dbReference type="AlphaFoldDB" id="A0A9W8LLP9"/>
<dbReference type="EMBL" id="JANBUL010000034">
    <property type="protein sequence ID" value="KAJ2784051.1"/>
    <property type="molecule type" value="Genomic_DNA"/>
</dbReference>
<protein>
    <submittedName>
        <fullName evidence="1">Uncharacterized protein</fullName>
    </submittedName>
</protein>
<evidence type="ECO:0000313" key="2">
    <source>
        <dbReference type="Proteomes" id="UP001140217"/>
    </source>
</evidence>
<dbReference type="OrthoDB" id="5526235at2759"/>
<comment type="caution">
    <text evidence="1">The sequence shown here is derived from an EMBL/GenBank/DDBJ whole genome shotgun (WGS) entry which is preliminary data.</text>
</comment>
<reference evidence="1" key="1">
    <citation type="submission" date="2022-07" db="EMBL/GenBank/DDBJ databases">
        <title>Phylogenomic reconstructions and comparative analyses of Kickxellomycotina fungi.</title>
        <authorList>
            <person name="Reynolds N.K."/>
            <person name="Stajich J.E."/>
            <person name="Barry K."/>
            <person name="Grigoriev I.V."/>
            <person name="Crous P."/>
            <person name="Smith M.E."/>
        </authorList>
    </citation>
    <scope>NUCLEOTIDE SEQUENCE</scope>
    <source>
        <strain evidence="1">NBRC 105414</strain>
    </source>
</reference>
<name>A0A9W8LLP9_9FUNG</name>
<proteinExistence type="predicted"/>
<evidence type="ECO:0000313" key="1">
    <source>
        <dbReference type="EMBL" id="KAJ2784051.1"/>
    </source>
</evidence>
<organism evidence="1 2">
    <name type="scientific">Coemansia javaensis</name>
    <dbReference type="NCBI Taxonomy" id="2761396"/>
    <lineage>
        <taxon>Eukaryota</taxon>
        <taxon>Fungi</taxon>
        <taxon>Fungi incertae sedis</taxon>
        <taxon>Zoopagomycota</taxon>
        <taxon>Kickxellomycotina</taxon>
        <taxon>Kickxellomycetes</taxon>
        <taxon>Kickxellales</taxon>
        <taxon>Kickxellaceae</taxon>
        <taxon>Coemansia</taxon>
    </lineage>
</organism>
<gene>
    <name evidence="1" type="ORF">H4R18_001364</name>
</gene>